<evidence type="ECO:0000313" key="1">
    <source>
        <dbReference type="EMBL" id="KAI0095056.1"/>
    </source>
</evidence>
<dbReference type="EMBL" id="MU274900">
    <property type="protein sequence ID" value="KAI0095056.1"/>
    <property type="molecule type" value="Genomic_DNA"/>
</dbReference>
<proteinExistence type="predicted"/>
<sequence>MRALSFLGSFLAAAVTGVTADCLPLGTGASDAVSGTFNLAAFNPSTGTTSALHILNAVTIPHTTYHIVGTANSPSFGWLGLTMSGGVITTISPRPTTAPAYTVGNLSPNTGFPPNPPGPFVTFANSRAPSSAFCVVVSLFFSQLGLRA</sequence>
<protein>
    <submittedName>
        <fullName evidence="1">Uncharacterized protein</fullName>
    </submittedName>
</protein>
<comment type="caution">
    <text evidence="1">The sequence shown here is derived from an EMBL/GenBank/DDBJ whole genome shotgun (WGS) entry which is preliminary data.</text>
</comment>
<reference evidence="1" key="1">
    <citation type="journal article" date="2021" name="Environ. Microbiol.">
        <title>Gene family expansions and transcriptome signatures uncover fungal adaptations to wood decay.</title>
        <authorList>
            <person name="Hage H."/>
            <person name="Miyauchi S."/>
            <person name="Viragh M."/>
            <person name="Drula E."/>
            <person name="Min B."/>
            <person name="Chaduli D."/>
            <person name="Navarro D."/>
            <person name="Favel A."/>
            <person name="Norest M."/>
            <person name="Lesage-Meessen L."/>
            <person name="Balint B."/>
            <person name="Merenyi Z."/>
            <person name="de Eugenio L."/>
            <person name="Morin E."/>
            <person name="Martinez A.T."/>
            <person name="Baldrian P."/>
            <person name="Stursova M."/>
            <person name="Martinez M.J."/>
            <person name="Novotny C."/>
            <person name="Magnuson J.K."/>
            <person name="Spatafora J.W."/>
            <person name="Maurice S."/>
            <person name="Pangilinan J."/>
            <person name="Andreopoulos W."/>
            <person name="LaButti K."/>
            <person name="Hundley H."/>
            <person name="Na H."/>
            <person name="Kuo A."/>
            <person name="Barry K."/>
            <person name="Lipzen A."/>
            <person name="Henrissat B."/>
            <person name="Riley R."/>
            <person name="Ahrendt S."/>
            <person name="Nagy L.G."/>
            <person name="Grigoriev I.V."/>
            <person name="Martin F."/>
            <person name="Rosso M.N."/>
        </authorList>
    </citation>
    <scope>NUCLEOTIDE SEQUENCE</scope>
    <source>
        <strain evidence="1">CBS 384.51</strain>
    </source>
</reference>
<organism evidence="1 2">
    <name type="scientific">Irpex rosettiformis</name>
    <dbReference type="NCBI Taxonomy" id="378272"/>
    <lineage>
        <taxon>Eukaryota</taxon>
        <taxon>Fungi</taxon>
        <taxon>Dikarya</taxon>
        <taxon>Basidiomycota</taxon>
        <taxon>Agaricomycotina</taxon>
        <taxon>Agaricomycetes</taxon>
        <taxon>Polyporales</taxon>
        <taxon>Irpicaceae</taxon>
        <taxon>Irpex</taxon>
    </lineage>
</organism>
<accession>A0ACB8UL42</accession>
<evidence type="ECO:0000313" key="2">
    <source>
        <dbReference type="Proteomes" id="UP001055072"/>
    </source>
</evidence>
<dbReference type="Proteomes" id="UP001055072">
    <property type="component" value="Unassembled WGS sequence"/>
</dbReference>
<keyword evidence="2" id="KW-1185">Reference proteome</keyword>
<name>A0ACB8UL42_9APHY</name>
<gene>
    <name evidence="1" type="ORF">BDY19DRAFT_916048</name>
</gene>